<sequence length="178" mass="20111">MWRFGSAFTIVSDVRGTFGSSSDVTWGKWDLNRSSPDRARKERQISAYDMPYAAYARTRRDNRRDTPALASQNAGDGSMICRYVARQLGGRHSTRRHTPVRHAARRYTLPRTHPALNATPPSLSNAVRRRRRRVAVATIYASPDAQTAAAYHRRECADPATVRDIQQRWSGSHAMAAR</sequence>
<comment type="caution">
    <text evidence="1">The sequence shown here is derived from an EMBL/GenBank/DDBJ whole genome shotgun (WGS) entry which is preliminary data.</text>
</comment>
<evidence type="ECO:0000313" key="2">
    <source>
        <dbReference type="Proteomes" id="UP000887116"/>
    </source>
</evidence>
<keyword evidence="2" id="KW-1185">Reference proteome</keyword>
<protein>
    <submittedName>
        <fullName evidence="1">Uncharacterized protein</fullName>
    </submittedName>
</protein>
<reference evidence="1" key="1">
    <citation type="submission" date="2020-07" db="EMBL/GenBank/DDBJ databases">
        <title>Multicomponent nature underlies the extraordinary mechanical properties of spider dragline silk.</title>
        <authorList>
            <person name="Kono N."/>
            <person name="Nakamura H."/>
            <person name="Mori M."/>
            <person name="Yoshida Y."/>
            <person name="Ohtoshi R."/>
            <person name="Malay A.D."/>
            <person name="Moran D.A.P."/>
            <person name="Tomita M."/>
            <person name="Numata K."/>
            <person name="Arakawa K."/>
        </authorList>
    </citation>
    <scope>NUCLEOTIDE SEQUENCE</scope>
</reference>
<organism evidence="1 2">
    <name type="scientific">Trichonephila clavata</name>
    <name type="common">Joro spider</name>
    <name type="synonym">Nephila clavata</name>
    <dbReference type="NCBI Taxonomy" id="2740835"/>
    <lineage>
        <taxon>Eukaryota</taxon>
        <taxon>Metazoa</taxon>
        <taxon>Ecdysozoa</taxon>
        <taxon>Arthropoda</taxon>
        <taxon>Chelicerata</taxon>
        <taxon>Arachnida</taxon>
        <taxon>Araneae</taxon>
        <taxon>Araneomorphae</taxon>
        <taxon>Entelegynae</taxon>
        <taxon>Araneoidea</taxon>
        <taxon>Nephilidae</taxon>
        <taxon>Trichonephila</taxon>
    </lineage>
</organism>
<dbReference type="EMBL" id="BMAO01031952">
    <property type="protein sequence ID" value="GFQ78817.1"/>
    <property type="molecule type" value="Genomic_DNA"/>
</dbReference>
<proteinExistence type="predicted"/>
<dbReference type="Proteomes" id="UP000887116">
    <property type="component" value="Unassembled WGS sequence"/>
</dbReference>
<accession>A0A8X6FFM1</accession>
<evidence type="ECO:0000313" key="1">
    <source>
        <dbReference type="EMBL" id="GFQ78817.1"/>
    </source>
</evidence>
<dbReference type="AlphaFoldDB" id="A0A8X6FFM1"/>
<name>A0A8X6FFM1_TRICU</name>
<gene>
    <name evidence="1" type="ORF">TNCT_586211</name>
</gene>